<dbReference type="InterPro" id="IPR025110">
    <property type="entry name" value="AMP-bd_C"/>
</dbReference>
<protein>
    <submittedName>
        <fullName evidence="3">Acyl--CoA ligase</fullName>
    </submittedName>
</protein>
<dbReference type="Proteomes" id="UP000027997">
    <property type="component" value="Unassembled WGS sequence"/>
</dbReference>
<evidence type="ECO:0000259" key="1">
    <source>
        <dbReference type="Pfam" id="PF00501"/>
    </source>
</evidence>
<accession>A0A081K6X8</accession>
<dbReference type="InterPro" id="IPR000873">
    <property type="entry name" value="AMP-dep_synth/lig_dom"/>
</dbReference>
<dbReference type="InterPro" id="IPR020845">
    <property type="entry name" value="AMP-binding_CS"/>
</dbReference>
<dbReference type="Pfam" id="PF00501">
    <property type="entry name" value="AMP-binding"/>
    <property type="match status" value="1"/>
</dbReference>
<dbReference type="PANTHER" id="PTHR43767:SF10">
    <property type="entry name" value="SURFACTIN SYNTHASE SUBUNIT 1"/>
    <property type="match status" value="1"/>
</dbReference>
<proteinExistence type="predicted"/>
<comment type="caution">
    <text evidence="3">The sequence shown here is derived from an EMBL/GenBank/DDBJ whole genome shotgun (WGS) entry which is preliminary data.</text>
</comment>
<dbReference type="PANTHER" id="PTHR43767">
    <property type="entry name" value="LONG-CHAIN-FATTY-ACID--COA LIGASE"/>
    <property type="match status" value="1"/>
</dbReference>
<dbReference type="GO" id="GO:0016877">
    <property type="term" value="F:ligase activity, forming carbon-sulfur bonds"/>
    <property type="evidence" value="ECO:0007669"/>
    <property type="project" value="UniProtKB-ARBA"/>
</dbReference>
<dbReference type="InterPro" id="IPR050237">
    <property type="entry name" value="ATP-dep_AMP-bd_enzyme"/>
</dbReference>
<feature type="domain" description="AMP-dependent synthetase/ligase" evidence="1">
    <location>
        <begin position="11"/>
        <end position="386"/>
    </location>
</feature>
<dbReference type="Gene3D" id="3.40.50.12780">
    <property type="entry name" value="N-terminal domain of ligase-like"/>
    <property type="match status" value="1"/>
</dbReference>
<name>A0A081K6X8_9GAMM</name>
<feature type="domain" description="AMP-binding enzyme C-terminal" evidence="2">
    <location>
        <begin position="448"/>
        <end position="523"/>
    </location>
</feature>
<dbReference type="PROSITE" id="PS00455">
    <property type="entry name" value="AMP_BINDING"/>
    <property type="match status" value="1"/>
</dbReference>
<dbReference type="InterPro" id="IPR042099">
    <property type="entry name" value="ANL_N_sf"/>
</dbReference>
<dbReference type="SUPFAM" id="SSF56801">
    <property type="entry name" value="Acetyl-CoA synthetase-like"/>
    <property type="match status" value="1"/>
</dbReference>
<dbReference type="eggNOG" id="COG0318">
    <property type="taxonomic scope" value="Bacteria"/>
</dbReference>
<evidence type="ECO:0000313" key="3">
    <source>
        <dbReference type="EMBL" id="KEI69904.1"/>
    </source>
</evidence>
<organism evidence="3 4">
    <name type="scientific">Endozoicomonas elysicola</name>
    <dbReference type="NCBI Taxonomy" id="305900"/>
    <lineage>
        <taxon>Bacteria</taxon>
        <taxon>Pseudomonadati</taxon>
        <taxon>Pseudomonadota</taxon>
        <taxon>Gammaproteobacteria</taxon>
        <taxon>Oceanospirillales</taxon>
        <taxon>Endozoicomonadaceae</taxon>
        <taxon>Endozoicomonas</taxon>
    </lineage>
</organism>
<dbReference type="STRING" id="305900.GV64_03340"/>
<dbReference type="AlphaFoldDB" id="A0A081K6X8"/>
<dbReference type="Pfam" id="PF13193">
    <property type="entry name" value="AMP-binding_C"/>
    <property type="match status" value="1"/>
</dbReference>
<dbReference type="InterPro" id="IPR017529">
    <property type="entry name" value="AcylCoA_ligase_PEP_1"/>
</dbReference>
<keyword evidence="4" id="KW-1185">Reference proteome</keyword>
<gene>
    <name evidence="3" type="ORF">GV64_03340</name>
</gene>
<evidence type="ECO:0000259" key="2">
    <source>
        <dbReference type="Pfam" id="PF13193"/>
    </source>
</evidence>
<dbReference type="NCBIfam" id="TIGR03098">
    <property type="entry name" value="ligase_PEP_1"/>
    <property type="match status" value="1"/>
</dbReference>
<sequence length="547" mass="60545">MSLLLHQIVLRQAERVPSSRAIGCKDQWFDYQTVSRQVRSVAAGLQKLGLIQHERVAIYLPKIPEAVFSFFGATAAGGVMVPVNPVLKAPQVFHILKDCNVRVLITNKARYQQLEAEIHQCHDLIHIILVDGDFVDADPVNNSPLDSAFVKSRAANTLNWANFLQPYAWWQPIASIDADMAAILYTSGSTGKPKGVVLSHRNMVTGASSVAEYLGNTPEDRLLCVLPFSFDYGFSQLTTAFLVGASCYLLEYLLPRDVIKTVEKQQITGLGLVPPLWVQIADLPWPEGAGDSLRYFTNTGGAMPTATLAVLRKRFRYAKPYLMYGLTEAFRSCFLPPEQVDLRAGSMGKAIPNADVMVINELGEICGPHEPGELVHRGALVSMGYWNDSERTAERFRPAPCAIPEIPNKELAVWSGDIVRKDDEGYLYFVGRRDDMIKTSGYRVSPTEVEEVVYSSGLVAEVAAIGVPHSRLGQAIVLVVVSSDSSEIDEPSLVRHCQQCLPAYMVPMRVIQQPALSRNPNGKIDRKPLLEEYRRLFQDACQEAAVL</sequence>
<dbReference type="Gene3D" id="3.30.300.30">
    <property type="match status" value="1"/>
</dbReference>
<reference evidence="3 4" key="1">
    <citation type="submission" date="2014-06" db="EMBL/GenBank/DDBJ databases">
        <title>Whole Genome Sequences of Three Symbiotic Endozoicomonas Bacteria.</title>
        <authorList>
            <person name="Neave M.J."/>
            <person name="Apprill A."/>
            <person name="Voolstra C.R."/>
        </authorList>
    </citation>
    <scope>NUCLEOTIDE SEQUENCE [LARGE SCALE GENOMIC DNA]</scope>
    <source>
        <strain evidence="3 4">DSM 22380</strain>
    </source>
</reference>
<dbReference type="EMBL" id="JOJP01000001">
    <property type="protein sequence ID" value="KEI69904.1"/>
    <property type="molecule type" value="Genomic_DNA"/>
</dbReference>
<dbReference type="InterPro" id="IPR045851">
    <property type="entry name" value="AMP-bd_C_sf"/>
</dbReference>
<evidence type="ECO:0000313" key="4">
    <source>
        <dbReference type="Proteomes" id="UP000027997"/>
    </source>
</evidence>
<keyword evidence="3" id="KW-0436">Ligase</keyword>
<dbReference type="RefSeq" id="WP_020584607.1">
    <property type="nucleotide sequence ID" value="NZ_JOJP01000001.1"/>
</dbReference>